<protein>
    <submittedName>
        <fullName evidence="1">Uncharacterized protein</fullName>
    </submittedName>
</protein>
<comment type="caution">
    <text evidence="1">The sequence shown here is derived from an EMBL/GenBank/DDBJ whole genome shotgun (WGS) entry which is preliminary data.</text>
</comment>
<reference evidence="1 2" key="1">
    <citation type="journal article" date="2019" name="Sci. Rep.">
        <title>Orb-weaving spider Araneus ventricosus genome elucidates the spidroin gene catalogue.</title>
        <authorList>
            <person name="Kono N."/>
            <person name="Nakamura H."/>
            <person name="Ohtoshi R."/>
            <person name="Moran D.A.P."/>
            <person name="Shinohara A."/>
            <person name="Yoshida Y."/>
            <person name="Fujiwara M."/>
            <person name="Mori M."/>
            <person name="Tomita M."/>
            <person name="Arakawa K."/>
        </authorList>
    </citation>
    <scope>NUCLEOTIDE SEQUENCE [LARGE SCALE GENOMIC DNA]</scope>
</reference>
<gene>
    <name evidence="1" type="ORF">AVEN_96572_1</name>
</gene>
<dbReference type="OrthoDB" id="6928017at2759"/>
<organism evidence="1 2">
    <name type="scientific">Araneus ventricosus</name>
    <name type="common">Orbweaver spider</name>
    <name type="synonym">Epeira ventricosa</name>
    <dbReference type="NCBI Taxonomy" id="182803"/>
    <lineage>
        <taxon>Eukaryota</taxon>
        <taxon>Metazoa</taxon>
        <taxon>Ecdysozoa</taxon>
        <taxon>Arthropoda</taxon>
        <taxon>Chelicerata</taxon>
        <taxon>Arachnida</taxon>
        <taxon>Araneae</taxon>
        <taxon>Araneomorphae</taxon>
        <taxon>Entelegynae</taxon>
        <taxon>Araneoidea</taxon>
        <taxon>Araneidae</taxon>
        <taxon>Araneus</taxon>
    </lineage>
</organism>
<keyword evidence="2" id="KW-1185">Reference proteome</keyword>
<proteinExistence type="predicted"/>
<dbReference type="EMBL" id="BGPR01001767">
    <property type="protein sequence ID" value="GBM61463.1"/>
    <property type="molecule type" value="Genomic_DNA"/>
</dbReference>
<name>A0A4Y2H748_ARAVE</name>
<evidence type="ECO:0000313" key="2">
    <source>
        <dbReference type="Proteomes" id="UP000499080"/>
    </source>
</evidence>
<sequence>MDQKSLDGWKISVKLRHHSPKLQNIEVPVNFISILQSLDIDVINCFKGYYRRRLDSILKNIEIKVEESSKAVDVKGSCDNIAGRVTEEDILFEITDEMKNDDEENDDPSHSLLTSQEALQSVQSLRAFSFKLFTHK</sequence>
<dbReference type="Proteomes" id="UP000499080">
    <property type="component" value="Unassembled WGS sequence"/>
</dbReference>
<evidence type="ECO:0000313" key="1">
    <source>
        <dbReference type="EMBL" id="GBM61463.1"/>
    </source>
</evidence>
<accession>A0A4Y2H748</accession>
<dbReference type="AlphaFoldDB" id="A0A4Y2H748"/>